<accession>A9SVV2</accession>
<evidence type="ECO:0000256" key="5">
    <source>
        <dbReference type="ARBA" id="ARBA00022989"/>
    </source>
</evidence>
<dbReference type="RefSeq" id="XP_024394856.1">
    <property type="nucleotide sequence ID" value="XM_024539088.2"/>
</dbReference>
<evidence type="ECO:0000256" key="6">
    <source>
        <dbReference type="ARBA" id="ARBA00023136"/>
    </source>
</evidence>
<comment type="similarity">
    <text evidence="3 7">Belongs to the PRA1 family.</text>
</comment>
<evidence type="ECO:0000256" key="4">
    <source>
        <dbReference type="ARBA" id="ARBA00022692"/>
    </source>
</evidence>
<feature type="transmembrane region" description="Helical" evidence="7">
    <location>
        <begin position="80"/>
        <end position="113"/>
    </location>
</feature>
<dbReference type="RefSeq" id="XP_024394855.1">
    <property type="nucleotide sequence ID" value="XM_024539087.2"/>
</dbReference>
<evidence type="ECO:0000256" key="2">
    <source>
        <dbReference type="ARBA" id="ARBA00004141"/>
    </source>
</evidence>
<keyword evidence="4 7" id="KW-0812">Transmembrane</keyword>
<keyword evidence="5 7" id="KW-1133">Transmembrane helix</keyword>
<evidence type="ECO:0000313" key="9">
    <source>
        <dbReference type="EnsemblPlants" id="PAC:32961634.CDS.1"/>
    </source>
</evidence>
<name>A9SVV2_PHYPA</name>
<dbReference type="OrthoDB" id="63113at2759"/>
<dbReference type="Gramene" id="Pp3c14_3580V3.2">
    <property type="protein sequence ID" value="PAC:32961635.CDS.1"/>
    <property type="gene ID" value="Pp3c14_3580"/>
</dbReference>
<comment type="subcellular location">
    <subcellularLocation>
        <location evidence="2 7">Membrane</location>
        <topology evidence="2 7">Multi-pass membrane protein</topology>
    </subcellularLocation>
</comment>
<dbReference type="OMA" id="DMETLGC"/>
<dbReference type="KEGG" id="ppp:112291536"/>
<dbReference type="PaxDb" id="3218-PP1S126_63V6.1"/>
<dbReference type="PANTHER" id="PTHR19317:SF0">
    <property type="entry name" value="PRENYLATED RAB ACCEPTOR PROTEIN 1"/>
    <property type="match status" value="1"/>
</dbReference>
<keyword evidence="6 7" id="KW-0472">Membrane</keyword>
<dbReference type="STRING" id="3218.A9SVV2"/>
<evidence type="ECO:0000256" key="3">
    <source>
        <dbReference type="ARBA" id="ARBA00006483"/>
    </source>
</evidence>
<dbReference type="EMBL" id="ABEU02000014">
    <property type="protein sequence ID" value="PNR40554.1"/>
    <property type="molecule type" value="Genomic_DNA"/>
</dbReference>
<evidence type="ECO:0000313" key="8">
    <source>
        <dbReference type="EMBL" id="PNR40554.1"/>
    </source>
</evidence>
<dbReference type="FunCoup" id="A9SVV2">
    <property type="interactions" value="3129"/>
</dbReference>
<dbReference type="Pfam" id="PF03208">
    <property type="entry name" value="PRA1"/>
    <property type="match status" value="1"/>
</dbReference>
<dbReference type="RefSeq" id="XP_024394854.1">
    <property type="nucleotide sequence ID" value="XM_024539086.2"/>
</dbReference>
<dbReference type="GO" id="GO:0016192">
    <property type="term" value="P:vesicle-mediated transport"/>
    <property type="evidence" value="ECO:0000318"/>
    <property type="project" value="GO_Central"/>
</dbReference>
<organism evidence="8">
    <name type="scientific">Physcomitrium patens</name>
    <name type="common">Spreading-leaved earth moss</name>
    <name type="synonym">Physcomitrella patens</name>
    <dbReference type="NCBI Taxonomy" id="3218"/>
    <lineage>
        <taxon>Eukaryota</taxon>
        <taxon>Viridiplantae</taxon>
        <taxon>Streptophyta</taxon>
        <taxon>Embryophyta</taxon>
        <taxon>Bryophyta</taxon>
        <taxon>Bryophytina</taxon>
        <taxon>Bryopsida</taxon>
        <taxon>Funariidae</taxon>
        <taxon>Funariales</taxon>
        <taxon>Funariaceae</taxon>
        <taxon>Physcomitrium</taxon>
    </lineage>
</organism>
<keyword evidence="10" id="KW-1185">Reference proteome</keyword>
<evidence type="ECO:0000256" key="7">
    <source>
        <dbReference type="RuleBase" id="RU363107"/>
    </source>
</evidence>
<gene>
    <name evidence="9" type="primary">LOC112291536</name>
    <name evidence="8" type="ORF">PHYPA_017957</name>
</gene>
<reference evidence="8 10" key="2">
    <citation type="journal article" date="2018" name="Plant J.">
        <title>The Physcomitrella patens chromosome-scale assembly reveals moss genome structure and evolution.</title>
        <authorList>
            <person name="Lang D."/>
            <person name="Ullrich K.K."/>
            <person name="Murat F."/>
            <person name="Fuchs J."/>
            <person name="Jenkins J."/>
            <person name="Haas F.B."/>
            <person name="Piednoel M."/>
            <person name="Gundlach H."/>
            <person name="Van Bel M."/>
            <person name="Meyberg R."/>
            <person name="Vives C."/>
            <person name="Morata J."/>
            <person name="Symeonidi A."/>
            <person name="Hiss M."/>
            <person name="Muchero W."/>
            <person name="Kamisugi Y."/>
            <person name="Saleh O."/>
            <person name="Blanc G."/>
            <person name="Decker E.L."/>
            <person name="van Gessel N."/>
            <person name="Grimwood J."/>
            <person name="Hayes R.D."/>
            <person name="Graham S.W."/>
            <person name="Gunter L.E."/>
            <person name="McDaniel S.F."/>
            <person name="Hoernstein S.N.W."/>
            <person name="Larsson A."/>
            <person name="Li F.W."/>
            <person name="Perroud P.F."/>
            <person name="Phillips J."/>
            <person name="Ranjan P."/>
            <person name="Rokshar D.S."/>
            <person name="Rothfels C.J."/>
            <person name="Schneider L."/>
            <person name="Shu S."/>
            <person name="Stevenson D.W."/>
            <person name="Thummler F."/>
            <person name="Tillich M."/>
            <person name="Villarreal Aguilar J.C."/>
            <person name="Widiez T."/>
            <person name="Wong G.K."/>
            <person name="Wymore A."/>
            <person name="Zhang Y."/>
            <person name="Zimmer A.D."/>
            <person name="Quatrano R.S."/>
            <person name="Mayer K.F.X."/>
            <person name="Goodstein D."/>
            <person name="Casacuberta J.M."/>
            <person name="Vandepoele K."/>
            <person name="Reski R."/>
            <person name="Cuming A.C."/>
            <person name="Tuskan G.A."/>
            <person name="Maumus F."/>
            <person name="Salse J."/>
            <person name="Schmutz J."/>
            <person name="Rensing S.A."/>
        </authorList>
    </citation>
    <scope>NUCLEOTIDE SEQUENCE [LARGE SCALE GENOMIC DNA]</scope>
    <source>
        <strain evidence="9 10">cv. Gransden 2004</strain>
    </source>
</reference>
<dbReference type="Gramene" id="Pp3c14_3580V3.1">
    <property type="protein sequence ID" value="PAC:32961634.CDS.1"/>
    <property type="gene ID" value="Pp3c14_3580"/>
</dbReference>
<keyword evidence="7" id="KW-0813">Transport</keyword>
<dbReference type="EnsemblPlants" id="Pp3c14_3580V3.2">
    <property type="protein sequence ID" value="PAC:32961635.CDS.1"/>
    <property type="gene ID" value="Pp3c14_3580"/>
</dbReference>
<dbReference type="GO" id="GO:0005783">
    <property type="term" value="C:endoplasmic reticulum"/>
    <property type="evidence" value="ECO:0000318"/>
    <property type="project" value="GO_Central"/>
</dbReference>
<dbReference type="GO" id="GO:0005794">
    <property type="term" value="C:Golgi apparatus"/>
    <property type="evidence" value="ECO:0000318"/>
    <property type="project" value="GO_Central"/>
</dbReference>
<dbReference type="InterPro" id="IPR004895">
    <property type="entry name" value="Prenylated_rab_accept_PRA1"/>
</dbReference>
<dbReference type="GO" id="GO:0016020">
    <property type="term" value="C:membrane"/>
    <property type="evidence" value="ECO:0007669"/>
    <property type="project" value="UniProtKB-SubCell"/>
</dbReference>
<dbReference type="AlphaFoldDB" id="A9SVV2"/>
<comment type="function">
    <text evidence="1 7">May be involved in both secretory and endocytic intracellular trafficking in the endosomal/prevacuolar compartments.</text>
</comment>
<reference evidence="9" key="3">
    <citation type="submission" date="2020-12" db="UniProtKB">
        <authorList>
            <consortium name="EnsemblPlants"/>
        </authorList>
    </citation>
    <scope>IDENTIFICATION</scope>
</reference>
<dbReference type="eggNOG" id="KOG3142">
    <property type="taxonomic scope" value="Eukaryota"/>
</dbReference>
<dbReference type="HOGENOM" id="CLU_060198_1_0_1"/>
<proteinExistence type="inferred from homology"/>
<evidence type="ECO:0000313" key="10">
    <source>
        <dbReference type="Proteomes" id="UP000006727"/>
    </source>
</evidence>
<dbReference type="Gramene" id="Pp3c14_3580V3.4">
    <property type="protein sequence ID" value="PAC:32961637.CDS.1"/>
    <property type="gene ID" value="Pp3c14_3580"/>
</dbReference>
<dbReference type="EnsemblPlants" id="Pp3c14_3580V3.1">
    <property type="protein sequence ID" value="PAC:32961634.CDS.1"/>
    <property type="gene ID" value="Pp3c14_3580"/>
</dbReference>
<dbReference type="EnsemblPlants" id="Pp3c14_3580V3.4">
    <property type="protein sequence ID" value="PAC:32961637.CDS.1"/>
    <property type="gene ID" value="Pp3c14_3580"/>
</dbReference>
<dbReference type="PANTHER" id="PTHR19317">
    <property type="entry name" value="PRENYLATED RAB ACCEPTOR 1-RELATED"/>
    <property type="match status" value="1"/>
</dbReference>
<protein>
    <recommendedName>
        <fullName evidence="7">PRA1 family protein</fullName>
    </recommendedName>
</protein>
<feature type="transmembrane region" description="Helical" evidence="7">
    <location>
        <begin position="133"/>
        <end position="166"/>
    </location>
</feature>
<dbReference type="Proteomes" id="UP000006727">
    <property type="component" value="Chromosome 14"/>
</dbReference>
<evidence type="ECO:0000256" key="1">
    <source>
        <dbReference type="ARBA" id="ARBA00002501"/>
    </source>
</evidence>
<dbReference type="Gramene" id="Pp3c14_3580V3.3">
    <property type="protein sequence ID" value="PAC:32961636.CDS.1"/>
    <property type="gene ID" value="Pp3c14_3580"/>
</dbReference>
<reference evidence="8 10" key="1">
    <citation type="journal article" date="2008" name="Science">
        <title>The Physcomitrella genome reveals evolutionary insights into the conquest of land by plants.</title>
        <authorList>
            <person name="Rensing S."/>
            <person name="Lang D."/>
            <person name="Zimmer A."/>
            <person name="Terry A."/>
            <person name="Salamov A."/>
            <person name="Shapiro H."/>
            <person name="Nishiyama T."/>
            <person name="Perroud P.-F."/>
            <person name="Lindquist E."/>
            <person name="Kamisugi Y."/>
            <person name="Tanahashi T."/>
            <person name="Sakakibara K."/>
            <person name="Fujita T."/>
            <person name="Oishi K."/>
            <person name="Shin-I T."/>
            <person name="Kuroki Y."/>
            <person name="Toyoda A."/>
            <person name="Suzuki Y."/>
            <person name="Hashimoto A."/>
            <person name="Yamaguchi K."/>
            <person name="Sugano A."/>
            <person name="Kohara Y."/>
            <person name="Fujiyama A."/>
            <person name="Anterola A."/>
            <person name="Aoki S."/>
            <person name="Ashton N."/>
            <person name="Barbazuk W.B."/>
            <person name="Barker E."/>
            <person name="Bennetzen J."/>
            <person name="Bezanilla M."/>
            <person name="Blankenship R."/>
            <person name="Cho S.H."/>
            <person name="Dutcher S."/>
            <person name="Estelle M."/>
            <person name="Fawcett J.A."/>
            <person name="Gundlach H."/>
            <person name="Hanada K."/>
            <person name="Heyl A."/>
            <person name="Hicks K.A."/>
            <person name="Hugh J."/>
            <person name="Lohr M."/>
            <person name="Mayer K."/>
            <person name="Melkozernov A."/>
            <person name="Murata T."/>
            <person name="Nelson D."/>
            <person name="Pils B."/>
            <person name="Prigge M."/>
            <person name="Reiss B."/>
            <person name="Renner T."/>
            <person name="Rombauts S."/>
            <person name="Rushton P."/>
            <person name="Sanderfoot A."/>
            <person name="Schween G."/>
            <person name="Shiu S.-H."/>
            <person name="Stueber K."/>
            <person name="Theodoulou F.L."/>
            <person name="Tu H."/>
            <person name="Van de Peer Y."/>
            <person name="Verrier P.J."/>
            <person name="Waters E."/>
            <person name="Wood A."/>
            <person name="Yang L."/>
            <person name="Cove D."/>
            <person name="Cuming A."/>
            <person name="Hasebe M."/>
            <person name="Lucas S."/>
            <person name="Mishler D.B."/>
            <person name="Reski R."/>
            <person name="Grigoriev I."/>
            <person name="Quatrano R.S."/>
            <person name="Boore J.L."/>
        </authorList>
    </citation>
    <scope>NUCLEOTIDE SEQUENCE [LARGE SCALE GENOMIC DNA]</scope>
    <source>
        <strain evidence="9 10">cv. Gransden 2004</strain>
    </source>
</reference>
<sequence length="204" mass="22221">MAPASQPPMIPVTQQDVGATPRSGAFWVLYGKAQDAFNLAFAQKRPWAELVDRTQLAKPESFSDALTRARKNWIHFRINYSLVLVGIVALSLVFNPVSLFFLAALLAAWTYLYLVRSEPLVAFGRTFSEREVLLGMSLFTVALVFMTNVGSTLISALAIGAAICFLHGAFRVPDDLFLDEQETTGGFLSFLSSGTGAPQGTSHV</sequence>
<dbReference type="EnsemblPlants" id="Pp3c14_3580V3.3">
    <property type="protein sequence ID" value="PAC:32961636.CDS.1"/>
    <property type="gene ID" value="Pp3c14_3580"/>
</dbReference>
<dbReference type="GeneID" id="112291536"/>